<evidence type="ECO:0000313" key="3">
    <source>
        <dbReference type="Proteomes" id="UP000034231"/>
    </source>
</evidence>
<dbReference type="Pfam" id="PF14584">
    <property type="entry name" value="DUF4446"/>
    <property type="match status" value="1"/>
</dbReference>
<sequence length="128" mass="14410">MSSFGKIIQAMPSIFYLLTILNFLGFLYLLFLILTKYRHLPTKNGKVAETSGTIEKMKLVRFNPFDDVGGDQSFILVLLNKENSGLLLTSLHHRSFSRIYAKAIKNGQGDNITLSKEEKSAILKAISR</sequence>
<gene>
    <name evidence="2" type="ORF">US68_C0008G0090</name>
</gene>
<comment type="caution">
    <text evidence="2">The sequence shown here is derived from an EMBL/GenBank/DDBJ whole genome shotgun (WGS) entry which is preliminary data.</text>
</comment>
<organism evidence="2 3">
    <name type="scientific">Candidatus Shapirobacteria bacterium GW2011_GWE1_38_10</name>
    <dbReference type="NCBI Taxonomy" id="1618488"/>
    <lineage>
        <taxon>Bacteria</taxon>
        <taxon>Candidatus Shapironibacteriota</taxon>
    </lineage>
</organism>
<keyword evidence="1" id="KW-0472">Membrane</keyword>
<accession>A0A0G0IGU1</accession>
<dbReference type="EMBL" id="LBTX01000008">
    <property type="protein sequence ID" value="KKQ50205.1"/>
    <property type="molecule type" value="Genomic_DNA"/>
</dbReference>
<proteinExistence type="predicted"/>
<evidence type="ECO:0000256" key="1">
    <source>
        <dbReference type="SAM" id="Phobius"/>
    </source>
</evidence>
<feature type="transmembrane region" description="Helical" evidence="1">
    <location>
        <begin position="14"/>
        <end position="34"/>
    </location>
</feature>
<reference evidence="2 3" key="1">
    <citation type="journal article" date="2015" name="Nature">
        <title>rRNA introns, odd ribosomes, and small enigmatic genomes across a large radiation of phyla.</title>
        <authorList>
            <person name="Brown C.T."/>
            <person name="Hug L.A."/>
            <person name="Thomas B.C."/>
            <person name="Sharon I."/>
            <person name="Castelle C.J."/>
            <person name="Singh A."/>
            <person name="Wilkins M.J."/>
            <person name="Williams K.H."/>
            <person name="Banfield J.F."/>
        </authorList>
    </citation>
    <scope>NUCLEOTIDE SEQUENCE [LARGE SCALE GENOMIC DNA]</scope>
</reference>
<keyword evidence="1" id="KW-1133">Transmembrane helix</keyword>
<evidence type="ECO:0008006" key="4">
    <source>
        <dbReference type="Google" id="ProtNLM"/>
    </source>
</evidence>
<name>A0A0G0IGU1_9BACT</name>
<evidence type="ECO:0000313" key="2">
    <source>
        <dbReference type="EMBL" id="KKQ50205.1"/>
    </source>
</evidence>
<dbReference type="InterPro" id="IPR027981">
    <property type="entry name" value="DUF4446"/>
</dbReference>
<keyword evidence="1" id="KW-0812">Transmembrane</keyword>
<protein>
    <recommendedName>
        <fullName evidence="4">DUF4446 domain-containing protein</fullName>
    </recommendedName>
</protein>
<dbReference type="AlphaFoldDB" id="A0A0G0IGU1"/>
<dbReference type="Proteomes" id="UP000034231">
    <property type="component" value="Unassembled WGS sequence"/>
</dbReference>